<organism evidence="2">
    <name type="scientific">Opuntia streptacantha</name>
    <name type="common">Prickly pear cactus</name>
    <name type="synonym">Opuntia cardona</name>
    <dbReference type="NCBI Taxonomy" id="393608"/>
    <lineage>
        <taxon>Eukaryota</taxon>
        <taxon>Viridiplantae</taxon>
        <taxon>Streptophyta</taxon>
        <taxon>Embryophyta</taxon>
        <taxon>Tracheophyta</taxon>
        <taxon>Spermatophyta</taxon>
        <taxon>Magnoliopsida</taxon>
        <taxon>eudicotyledons</taxon>
        <taxon>Gunneridae</taxon>
        <taxon>Pentapetalae</taxon>
        <taxon>Caryophyllales</taxon>
        <taxon>Cactineae</taxon>
        <taxon>Cactaceae</taxon>
        <taxon>Opuntioideae</taxon>
        <taxon>Opuntia</taxon>
    </lineage>
</organism>
<evidence type="ECO:0000256" key="1">
    <source>
        <dbReference type="SAM" id="MobiDB-lite"/>
    </source>
</evidence>
<reference evidence="2" key="2">
    <citation type="submission" date="2020-07" db="EMBL/GenBank/DDBJ databases">
        <authorList>
            <person name="Vera ALvarez R."/>
            <person name="Arias-Moreno D.M."/>
            <person name="Jimenez-Jacinto V."/>
            <person name="Jimenez-Bremont J.F."/>
            <person name="Swaminathan K."/>
            <person name="Moose S.P."/>
            <person name="Guerrero-Gonzalez M.L."/>
            <person name="Marino-Ramirez L."/>
            <person name="Landsman D."/>
            <person name="Rodriguez-Kessler M."/>
            <person name="Delgado-Sanchez P."/>
        </authorList>
    </citation>
    <scope>NUCLEOTIDE SEQUENCE</scope>
    <source>
        <tissue evidence="2">Cladode</tissue>
    </source>
</reference>
<sequence>MVRIRIEGSGFEGIELNSEEPIIWVSIRGGISQTQILPVASRRNNNVRRDNKGQTLAGNRRSSVGVVNPVDVNDECGVERGDLAGVSPEGEPAVQEDPTGAVGKGEVSSRVGGDLEGFIAYRRRGLDSEDGVVCMVEGEAVGQVGHLGGGVSGVGK</sequence>
<feature type="region of interest" description="Disordered" evidence="1">
    <location>
        <begin position="80"/>
        <end position="107"/>
    </location>
</feature>
<name>A0A7C9ERR1_OPUST</name>
<protein>
    <submittedName>
        <fullName evidence="2">Uncharacterized protein</fullName>
    </submittedName>
</protein>
<proteinExistence type="predicted"/>
<accession>A0A7C9ERR1</accession>
<evidence type="ECO:0000313" key="2">
    <source>
        <dbReference type="EMBL" id="MBA4672966.1"/>
    </source>
</evidence>
<dbReference type="AlphaFoldDB" id="A0A7C9ERR1"/>
<dbReference type="EMBL" id="GISG01257141">
    <property type="protein sequence ID" value="MBA4672966.1"/>
    <property type="molecule type" value="Transcribed_RNA"/>
</dbReference>
<reference evidence="2" key="1">
    <citation type="journal article" date="2013" name="J. Plant Res.">
        <title>Effect of fungi and light on seed germination of three Opuntia species from semiarid lands of central Mexico.</title>
        <authorList>
            <person name="Delgado-Sanchez P."/>
            <person name="Jimenez-Bremont J.F."/>
            <person name="Guerrero-Gonzalez Mde L."/>
            <person name="Flores J."/>
        </authorList>
    </citation>
    <scope>NUCLEOTIDE SEQUENCE</scope>
    <source>
        <tissue evidence="2">Cladode</tissue>
    </source>
</reference>